<evidence type="ECO:0000313" key="4">
    <source>
        <dbReference type="Proteomes" id="UP000579812"/>
    </source>
</evidence>
<reference evidence="3 4" key="1">
    <citation type="submission" date="2020-04" db="EMBL/GenBank/DDBJ databases">
        <title>Chromosome-level genome assembly of a cyprinid fish Onychostoma macrolepis by integration of Nanopore Sequencing, Bionano and Hi-C technology.</title>
        <authorList>
            <person name="Wang D."/>
        </authorList>
    </citation>
    <scope>NUCLEOTIDE SEQUENCE [LARGE SCALE GENOMIC DNA]</scope>
    <source>
        <strain evidence="3">SWU-2019</strain>
        <tissue evidence="3">Muscle</tissue>
    </source>
</reference>
<dbReference type="AlphaFoldDB" id="A0A7J6DA54"/>
<name>A0A7J6DA54_9TELE</name>
<gene>
    <name evidence="3" type="ORF">G5714_003578</name>
</gene>
<comment type="caution">
    <text evidence="3">The sequence shown here is derived from an EMBL/GenBank/DDBJ whole genome shotgun (WGS) entry which is preliminary data.</text>
</comment>
<evidence type="ECO:0000256" key="1">
    <source>
        <dbReference type="SAM" id="Phobius"/>
    </source>
</evidence>
<evidence type="ECO:0000313" key="3">
    <source>
        <dbReference type="EMBL" id="KAF4116089.1"/>
    </source>
</evidence>
<keyword evidence="2" id="KW-0732">Signal</keyword>
<keyword evidence="4" id="KW-1185">Reference proteome</keyword>
<organism evidence="3 4">
    <name type="scientific">Onychostoma macrolepis</name>
    <dbReference type="NCBI Taxonomy" id="369639"/>
    <lineage>
        <taxon>Eukaryota</taxon>
        <taxon>Metazoa</taxon>
        <taxon>Chordata</taxon>
        <taxon>Craniata</taxon>
        <taxon>Vertebrata</taxon>
        <taxon>Euteleostomi</taxon>
        <taxon>Actinopterygii</taxon>
        <taxon>Neopterygii</taxon>
        <taxon>Teleostei</taxon>
        <taxon>Ostariophysi</taxon>
        <taxon>Cypriniformes</taxon>
        <taxon>Cyprinidae</taxon>
        <taxon>Acrossocheilinae</taxon>
        <taxon>Onychostoma</taxon>
    </lineage>
</organism>
<dbReference type="EMBL" id="JAAMOB010000003">
    <property type="protein sequence ID" value="KAF4116089.1"/>
    <property type="molecule type" value="Genomic_DNA"/>
</dbReference>
<accession>A0A7J6DA54</accession>
<dbReference type="Proteomes" id="UP000579812">
    <property type="component" value="Unassembled WGS sequence"/>
</dbReference>
<keyword evidence="1" id="KW-0812">Transmembrane</keyword>
<feature type="transmembrane region" description="Helical" evidence="1">
    <location>
        <begin position="220"/>
        <end position="239"/>
    </location>
</feature>
<feature type="signal peptide" evidence="2">
    <location>
        <begin position="1"/>
        <end position="23"/>
    </location>
</feature>
<protein>
    <submittedName>
        <fullName evidence="3">Uncharacterized protein</fullName>
    </submittedName>
</protein>
<feature type="chain" id="PRO_5029783894" evidence="2">
    <location>
        <begin position="24"/>
        <end position="248"/>
    </location>
</feature>
<proteinExistence type="predicted"/>
<evidence type="ECO:0000256" key="2">
    <source>
        <dbReference type="SAM" id="SignalP"/>
    </source>
</evidence>
<keyword evidence="1" id="KW-1133">Transmembrane helix</keyword>
<sequence>MSGKVWILITAVSFITHVYHVHSKCMQQDIKIHLDDMLLEEHVFQIKVFSPETKVMSKEHKEHELLSVINTLCSYWTNNKAKEGKIKVVKTFHIMLHNLDAKFEDFCANLNCTDAYTVRSIDTATFGEMYRNSCKGSVSDLKCPSKSAPLTTISPTPEFSTEFLTTVSLITKDHQSTTSLTTLVSPNITAPKNLTADPSAHTETIIKDDNQWATIKTCSGLLVVSFLLNIVLLFTVFHMRWKVKLSKH</sequence>
<keyword evidence="1" id="KW-0472">Membrane</keyword>